<evidence type="ECO:0000256" key="4">
    <source>
        <dbReference type="ARBA" id="ARBA00022840"/>
    </source>
</evidence>
<evidence type="ECO:0000256" key="5">
    <source>
        <dbReference type="SAM" id="MobiDB-lite"/>
    </source>
</evidence>
<dbReference type="Pfam" id="PF00271">
    <property type="entry name" value="Helicase_C"/>
    <property type="match status" value="1"/>
</dbReference>
<dbReference type="GO" id="GO:0003724">
    <property type="term" value="F:RNA helicase activity"/>
    <property type="evidence" value="ECO:0007669"/>
    <property type="project" value="UniProtKB-EC"/>
</dbReference>
<dbReference type="SMART" id="SM00847">
    <property type="entry name" value="HA2"/>
    <property type="match status" value="1"/>
</dbReference>
<dbReference type="InterPro" id="IPR049614">
    <property type="entry name" value="HrpB_DEXH"/>
</dbReference>
<dbReference type="GO" id="GO:0003676">
    <property type="term" value="F:nucleic acid binding"/>
    <property type="evidence" value="ECO:0007669"/>
    <property type="project" value="InterPro"/>
</dbReference>
<dbReference type="InterPro" id="IPR007502">
    <property type="entry name" value="Helicase-assoc_dom"/>
</dbReference>
<keyword evidence="2 8" id="KW-0378">Hydrolase</keyword>
<dbReference type="EC" id="3.6.4.13" evidence="8"/>
<dbReference type="InterPro" id="IPR014001">
    <property type="entry name" value="Helicase_ATP-bd"/>
</dbReference>
<proteinExistence type="predicted"/>
<dbReference type="SUPFAM" id="SSF52540">
    <property type="entry name" value="P-loop containing nucleoside triphosphate hydrolases"/>
    <property type="match status" value="1"/>
</dbReference>
<organism evidence="8 9">
    <name type="scientific">Vibrio thalassae</name>
    <dbReference type="NCBI Taxonomy" id="1243014"/>
    <lineage>
        <taxon>Bacteria</taxon>
        <taxon>Pseudomonadati</taxon>
        <taxon>Pseudomonadota</taxon>
        <taxon>Gammaproteobacteria</taxon>
        <taxon>Vibrionales</taxon>
        <taxon>Vibrionaceae</taxon>
        <taxon>Vibrio</taxon>
    </lineage>
</organism>
<dbReference type="Gene3D" id="1.20.120.1080">
    <property type="match status" value="1"/>
</dbReference>
<dbReference type="AlphaFoldDB" id="A0A240EFA4"/>
<dbReference type="Pfam" id="PF00270">
    <property type="entry name" value="DEAD"/>
    <property type="match status" value="1"/>
</dbReference>
<dbReference type="PROSITE" id="PS51192">
    <property type="entry name" value="HELICASE_ATP_BIND_1"/>
    <property type="match status" value="1"/>
</dbReference>
<dbReference type="Gene3D" id="3.40.50.300">
    <property type="entry name" value="P-loop containing nucleotide triphosphate hydrolases"/>
    <property type="match status" value="2"/>
</dbReference>
<dbReference type="GO" id="GO:0016787">
    <property type="term" value="F:hydrolase activity"/>
    <property type="evidence" value="ECO:0007669"/>
    <property type="project" value="UniProtKB-KW"/>
</dbReference>
<dbReference type="PROSITE" id="PS51194">
    <property type="entry name" value="HELICASE_CTER"/>
    <property type="match status" value="1"/>
</dbReference>
<sequence>MSQLPIEQVLPSIFEAISSSNQIILKAATGAGKSTYFPEKLVESGLIDGKIIMLEPRRIAARNIAMYVASQRNEAVGQTVGYRVRGESKVSKDTKLEVVTEGILTRMLQDDPELTGVGAIIFDEFHERSLHADTALAFSLESQEALRDDLKLIVMSATLEANDLQRVLPAARYIESSGRSFPVDINYVPMSRNDNLPIFMAKNIESLMLRESGSLLAFLPGVGAIKRVEELLLESGIEAQVCPLYGQLDFKAQQKAIQPAKSGTRKVVLATNIAETSLTIEGIRLVMDSGLENQSWFDLKTGVSRLEQTRIAQSSAIQRAGRAGRIEPGLCVRLYSETQFNSQLEQSTPEILRSDLSALQLELTKWGCSDAMDLAWIDPPKPTHLQQAQSLLQKLQLIDEMGKQTTLGHQAHELGVEPRLASMLLQAKQLGAETLNAAIAVCCLIEEPERNELDLTQSMTRWQQGLHPRRSALSQRATVLAQRLSHRFVLGAINESLLGFVAVLAFPDRIAASRNVTSGHYLLANGHGASIDSQHTLAKSSYLAVVDLMKTGQSSSQIFKALPLDIERLATTAPQLIDEVSVVDWDDQKGRLTASEQRKIGAIVVHHKEIPVPANADVEAALLGYVKRKGIAALDWNVNAQALCTRVMCALEWLPEEGWPDMSEQALLNELDTWLLPFMVGINNAKQLKKLDVMEALQARLGWDKQQRLNEWLPTHLLVASGGRKAIHYQVGEAPTLSVKLQEMFGEKSSPTIAQGKQAVVLELLSPAQRPLQITRDLAAFWQGAYKEVQKEMKGRYPKHPWPDDPMNHQATNKTKRQLNS</sequence>
<evidence type="ECO:0000256" key="2">
    <source>
        <dbReference type="ARBA" id="ARBA00022801"/>
    </source>
</evidence>
<keyword evidence="9" id="KW-1185">Reference proteome</keyword>
<dbReference type="InterPro" id="IPR013689">
    <property type="entry name" value="RNA_helicase_ATP-dep_HrpB_C"/>
</dbReference>
<dbReference type="Pfam" id="PF08482">
    <property type="entry name" value="HrpB_C"/>
    <property type="match status" value="1"/>
</dbReference>
<dbReference type="InterPro" id="IPR001650">
    <property type="entry name" value="Helicase_C-like"/>
</dbReference>
<feature type="region of interest" description="Disordered" evidence="5">
    <location>
        <begin position="793"/>
        <end position="821"/>
    </location>
</feature>
<accession>A0A240EFA4</accession>
<evidence type="ECO:0000313" key="9">
    <source>
        <dbReference type="Proteomes" id="UP000219336"/>
    </source>
</evidence>
<feature type="domain" description="Helicase ATP-binding" evidence="6">
    <location>
        <begin position="14"/>
        <end position="177"/>
    </location>
</feature>
<reference evidence="9" key="1">
    <citation type="submission" date="2016-06" db="EMBL/GenBank/DDBJ databases">
        <authorList>
            <person name="Rodrigo-Torres L."/>
            <person name="Arahal R.D."/>
            <person name="Lucena T."/>
        </authorList>
    </citation>
    <scope>NUCLEOTIDE SEQUENCE [LARGE SCALE GENOMIC DNA]</scope>
    <source>
        <strain evidence="9">CECT8203</strain>
    </source>
</reference>
<dbReference type="GO" id="GO:0005524">
    <property type="term" value="F:ATP binding"/>
    <property type="evidence" value="ECO:0007669"/>
    <property type="project" value="UniProtKB-KW"/>
</dbReference>
<dbReference type="Pfam" id="PF24473">
    <property type="entry name" value="CON_HrpB"/>
    <property type="match status" value="1"/>
</dbReference>
<dbReference type="PANTHER" id="PTHR43519:SF1">
    <property type="entry name" value="ATP-DEPENDENT RNA HELICASE HRPB"/>
    <property type="match status" value="1"/>
</dbReference>
<dbReference type="PIRSF" id="PIRSF005496">
    <property type="entry name" value="ATP_hel_hrpB"/>
    <property type="match status" value="1"/>
</dbReference>
<evidence type="ECO:0000259" key="6">
    <source>
        <dbReference type="PROSITE" id="PS51192"/>
    </source>
</evidence>
<feature type="domain" description="Helicase C-terminal" evidence="7">
    <location>
        <begin position="203"/>
        <end position="367"/>
    </location>
</feature>
<dbReference type="NCBIfam" id="NF008662">
    <property type="entry name" value="PRK11664.1"/>
    <property type="match status" value="1"/>
</dbReference>
<dbReference type="EMBL" id="OANU01000003">
    <property type="protein sequence ID" value="SNX46859.1"/>
    <property type="molecule type" value="Genomic_DNA"/>
</dbReference>
<dbReference type="PANTHER" id="PTHR43519">
    <property type="entry name" value="ATP-DEPENDENT RNA HELICASE HRPB"/>
    <property type="match status" value="1"/>
</dbReference>
<keyword evidence="1" id="KW-0547">Nucleotide-binding</keyword>
<dbReference type="InterPro" id="IPR010225">
    <property type="entry name" value="HrpB"/>
</dbReference>
<keyword evidence="3 8" id="KW-0347">Helicase</keyword>
<dbReference type="Proteomes" id="UP000219336">
    <property type="component" value="Unassembled WGS sequence"/>
</dbReference>
<evidence type="ECO:0000313" key="8">
    <source>
        <dbReference type="EMBL" id="SNX46859.1"/>
    </source>
</evidence>
<dbReference type="InterPro" id="IPR056329">
    <property type="entry name" value="CON_HrpB"/>
</dbReference>
<feature type="compositionally biased region" description="Basic and acidic residues" evidence="5">
    <location>
        <begin position="793"/>
        <end position="807"/>
    </location>
</feature>
<gene>
    <name evidence="8" type="primary">hrpB_1</name>
    <name evidence="8" type="ORF">VTH8203_00516</name>
</gene>
<dbReference type="SMART" id="SM00487">
    <property type="entry name" value="DEXDc"/>
    <property type="match status" value="1"/>
</dbReference>
<evidence type="ECO:0000256" key="3">
    <source>
        <dbReference type="ARBA" id="ARBA00022806"/>
    </source>
</evidence>
<dbReference type="InterPro" id="IPR027417">
    <property type="entry name" value="P-loop_NTPase"/>
</dbReference>
<dbReference type="CDD" id="cd17990">
    <property type="entry name" value="DEXHc_HrpB"/>
    <property type="match status" value="1"/>
</dbReference>
<name>A0A240EFA4_9VIBR</name>
<dbReference type="RefSeq" id="WP_096992236.1">
    <property type="nucleotide sequence ID" value="NZ_JBHSII010000001.1"/>
</dbReference>
<dbReference type="NCBIfam" id="TIGR01970">
    <property type="entry name" value="DEAH_box_HrpB"/>
    <property type="match status" value="1"/>
</dbReference>
<evidence type="ECO:0000259" key="7">
    <source>
        <dbReference type="PROSITE" id="PS51194"/>
    </source>
</evidence>
<dbReference type="FunFam" id="3.40.50.300:FF:002125">
    <property type="entry name" value="ATP-dependent helicase HrpB"/>
    <property type="match status" value="1"/>
</dbReference>
<dbReference type="OrthoDB" id="9805617at2"/>
<evidence type="ECO:0000256" key="1">
    <source>
        <dbReference type="ARBA" id="ARBA00022741"/>
    </source>
</evidence>
<dbReference type="SMART" id="SM00490">
    <property type="entry name" value="HELICc"/>
    <property type="match status" value="1"/>
</dbReference>
<protein>
    <submittedName>
        <fullName evidence="8">ATP-dependent RNA helicase HrpB</fullName>
        <ecNumber evidence="8">3.6.4.13</ecNumber>
    </submittedName>
</protein>
<keyword evidence="4" id="KW-0067">ATP-binding</keyword>
<dbReference type="InterPro" id="IPR011545">
    <property type="entry name" value="DEAD/DEAH_box_helicase_dom"/>
</dbReference>
<dbReference type="CDD" id="cd18791">
    <property type="entry name" value="SF2_C_RHA"/>
    <property type="match status" value="1"/>
</dbReference>